<dbReference type="InterPro" id="IPR006043">
    <property type="entry name" value="NCS2"/>
</dbReference>
<accession>A0A5C4WBH8</accession>
<evidence type="ECO:0000313" key="8">
    <source>
        <dbReference type="Proteomes" id="UP000312512"/>
    </source>
</evidence>
<evidence type="ECO:0000256" key="6">
    <source>
        <dbReference type="ARBA" id="ARBA00023136"/>
    </source>
</evidence>
<dbReference type="PANTHER" id="PTHR43337:SF1">
    <property type="entry name" value="XANTHINE_URACIL PERMEASE C887.17-RELATED"/>
    <property type="match status" value="1"/>
</dbReference>
<keyword evidence="4" id="KW-0812">Transmembrane</keyword>
<evidence type="ECO:0000256" key="4">
    <source>
        <dbReference type="ARBA" id="ARBA00022692"/>
    </source>
</evidence>
<keyword evidence="6" id="KW-0472">Membrane</keyword>
<dbReference type="InterPro" id="IPR045018">
    <property type="entry name" value="Azg-like"/>
</dbReference>
<evidence type="ECO:0000313" key="7">
    <source>
        <dbReference type="EMBL" id="KAB8192633.1"/>
    </source>
</evidence>
<organism evidence="7 8">
    <name type="scientific">Nonomuraea phyllanthi</name>
    <dbReference type="NCBI Taxonomy" id="2219224"/>
    <lineage>
        <taxon>Bacteria</taxon>
        <taxon>Bacillati</taxon>
        <taxon>Actinomycetota</taxon>
        <taxon>Actinomycetes</taxon>
        <taxon>Streptosporangiales</taxon>
        <taxon>Streptosporangiaceae</taxon>
        <taxon>Nonomuraea</taxon>
    </lineage>
</organism>
<dbReference type="EMBL" id="VDLX02000009">
    <property type="protein sequence ID" value="KAB8192633.1"/>
    <property type="molecule type" value="Genomic_DNA"/>
</dbReference>
<keyword evidence="3" id="KW-0813">Transport</keyword>
<sequence>MLDRFFELTGRGTTVGREMRGGVTTFVAMAYIVLLNPIILAGATDVTGARLSIAQLTTSTALAAAVSTLLMAVVGNAPFGLAAGLGLNAVVAYQAAPHMTWPEAMGLVVLEGLVIIVLAVTGLRTLIMNAIPLALKHAISVGIGLFIALIGLVDAGFVARGTGTPVQLGATGHLTGWPVAVFCFGLLLMIALYARRTPGAILISIILTAILAIAVNSLARIAPGSWGVVTPRVPERLIAAPDFALVGAFDVTGGFARAGALTAAVVLFTLVLSGFFDAMGTIIGVSDEAGLVDERGQVPRLGRVLTVDGVAGVVGGSVSASANTVFVESAAGVGEGARTGLASVATGALLGLTMLVTPLASVVPAAAAAPALVLVGALMMTQSRNVPWGDPDVAVPAFLTIALMPFTYSITNGVGAGVIVYTLVKAVRGRLSEIPWLLWIVSLVFLAYFAIDWLEEVFA</sequence>
<dbReference type="GO" id="GO:0005345">
    <property type="term" value="F:purine nucleobase transmembrane transporter activity"/>
    <property type="evidence" value="ECO:0007669"/>
    <property type="project" value="TreeGrafter"/>
</dbReference>
<dbReference type="GO" id="GO:0012505">
    <property type="term" value="C:endomembrane system"/>
    <property type="evidence" value="ECO:0007669"/>
    <property type="project" value="UniProtKB-SubCell"/>
</dbReference>
<proteinExistence type="inferred from homology"/>
<gene>
    <name evidence="7" type="ORF">FH608_024370</name>
</gene>
<dbReference type="RefSeq" id="WP_139632922.1">
    <property type="nucleotide sequence ID" value="NZ_VDLX02000009.1"/>
</dbReference>
<keyword evidence="8" id="KW-1185">Reference proteome</keyword>
<evidence type="ECO:0000256" key="5">
    <source>
        <dbReference type="ARBA" id="ARBA00022989"/>
    </source>
</evidence>
<evidence type="ECO:0000256" key="1">
    <source>
        <dbReference type="ARBA" id="ARBA00004127"/>
    </source>
</evidence>
<protein>
    <submittedName>
        <fullName evidence="7">NCS2 family permease</fullName>
    </submittedName>
</protein>
<dbReference type="Pfam" id="PF00860">
    <property type="entry name" value="Xan_ur_permease"/>
    <property type="match status" value="1"/>
</dbReference>
<comment type="similarity">
    <text evidence="2">Belongs to the nucleobase:cation symporter-2 (NCS2) (TC 2.A.40) family. Azg-like subfamily.</text>
</comment>
<dbReference type="GO" id="GO:0005886">
    <property type="term" value="C:plasma membrane"/>
    <property type="evidence" value="ECO:0007669"/>
    <property type="project" value="TreeGrafter"/>
</dbReference>
<dbReference type="OrthoDB" id="9808458at2"/>
<dbReference type="Proteomes" id="UP000312512">
    <property type="component" value="Unassembled WGS sequence"/>
</dbReference>
<dbReference type="PANTHER" id="PTHR43337">
    <property type="entry name" value="XANTHINE/URACIL PERMEASE C887.17-RELATED"/>
    <property type="match status" value="1"/>
</dbReference>
<keyword evidence="5" id="KW-1133">Transmembrane helix</keyword>
<evidence type="ECO:0000256" key="3">
    <source>
        <dbReference type="ARBA" id="ARBA00022448"/>
    </source>
</evidence>
<comment type="caution">
    <text evidence="7">The sequence shown here is derived from an EMBL/GenBank/DDBJ whole genome shotgun (WGS) entry which is preliminary data.</text>
</comment>
<name>A0A5C4WBH8_9ACTN</name>
<evidence type="ECO:0000256" key="2">
    <source>
        <dbReference type="ARBA" id="ARBA00005697"/>
    </source>
</evidence>
<comment type="subcellular location">
    <subcellularLocation>
        <location evidence="1">Endomembrane system</location>
        <topology evidence="1">Multi-pass membrane protein</topology>
    </subcellularLocation>
</comment>
<reference evidence="7 8" key="1">
    <citation type="submission" date="2019-10" db="EMBL/GenBank/DDBJ databases">
        <title>Nonomuraea sp. nov., isolated from Phyllanthus amarus.</title>
        <authorList>
            <person name="Klykleung N."/>
            <person name="Tanasupawat S."/>
        </authorList>
    </citation>
    <scope>NUCLEOTIDE SEQUENCE [LARGE SCALE GENOMIC DNA]</scope>
    <source>
        <strain evidence="7 8">PA1-10</strain>
    </source>
</reference>
<dbReference type="AlphaFoldDB" id="A0A5C4WBH8"/>